<reference evidence="1" key="1">
    <citation type="journal article" date="2021" name="New Phytol.">
        <title>Evolutionary innovations through gain and loss of genes in the ectomycorrhizal Boletales.</title>
        <authorList>
            <person name="Wu G."/>
            <person name="Miyauchi S."/>
            <person name="Morin E."/>
            <person name="Kuo A."/>
            <person name="Drula E."/>
            <person name="Varga T."/>
            <person name="Kohler A."/>
            <person name="Feng B."/>
            <person name="Cao Y."/>
            <person name="Lipzen A."/>
            <person name="Daum C."/>
            <person name="Hundley H."/>
            <person name="Pangilinan J."/>
            <person name="Johnson J."/>
            <person name="Barry K."/>
            <person name="LaButti K."/>
            <person name="Ng V."/>
            <person name="Ahrendt S."/>
            <person name="Min B."/>
            <person name="Choi I.G."/>
            <person name="Park H."/>
            <person name="Plett J.M."/>
            <person name="Magnuson J."/>
            <person name="Spatafora J.W."/>
            <person name="Nagy L.G."/>
            <person name="Henrissat B."/>
            <person name="Grigoriev I.V."/>
            <person name="Yang Z.L."/>
            <person name="Xu J."/>
            <person name="Martin F.M."/>
        </authorList>
    </citation>
    <scope>NUCLEOTIDE SEQUENCE</scope>
    <source>
        <strain evidence="1">ATCC 28755</strain>
    </source>
</reference>
<gene>
    <name evidence="1" type="ORF">BJ138DRAFT_1171483</name>
</gene>
<dbReference type="EMBL" id="MU267636">
    <property type="protein sequence ID" value="KAH7913171.1"/>
    <property type="molecule type" value="Genomic_DNA"/>
</dbReference>
<keyword evidence="2" id="KW-1185">Reference proteome</keyword>
<accession>A0ACB8AJQ9</accession>
<evidence type="ECO:0000313" key="2">
    <source>
        <dbReference type="Proteomes" id="UP000790377"/>
    </source>
</evidence>
<organism evidence="1 2">
    <name type="scientific">Hygrophoropsis aurantiaca</name>
    <dbReference type="NCBI Taxonomy" id="72124"/>
    <lineage>
        <taxon>Eukaryota</taxon>
        <taxon>Fungi</taxon>
        <taxon>Dikarya</taxon>
        <taxon>Basidiomycota</taxon>
        <taxon>Agaricomycotina</taxon>
        <taxon>Agaricomycetes</taxon>
        <taxon>Agaricomycetidae</taxon>
        <taxon>Boletales</taxon>
        <taxon>Coniophorineae</taxon>
        <taxon>Hygrophoropsidaceae</taxon>
        <taxon>Hygrophoropsis</taxon>
    </lineage>
</organism>
<comment type="caution">
    <text evidence="1">The sequence shown here is derived from an EMBL/GenBank/DDBJ whole genome shotgun (WGS) entry which is preliminary data.</text>
</comment>
<sequence>MMIRLVTFDALHTLVTPRLPIYIQYSQTFAPFIGDLDPNSIKQSFKVALKQVQQEMPVYKSDNGAQGWWAEVIKRTAIGAGADRTAVESSLPEMVPKLLHRFSSKEGYKLFDESIFVLRELHRMKIRTALISNTDARMRLALDDLDVSKYFNPMLLSEEVGIEKPDVEIFQRACQKTTYLDGNVADTVSPQEVVHVGDELVCDYNGAQSAGMEALLIRRPGPEGESERREDGENIQGLSVVNDLWGVVEWVKAHNSNASHGS</sequence>
<proteinExistence type="predicted"/>
<protein>
    <submittedName>
        <fullName evidence="1">HAD-like domain-containing protein</fullName>
    </submittedName>
</protein>
<dbReference type="Proteomes" id="UP000790377">
    <property type="component" value="Unassembled WGS sequence"/>
</dbReference>
<name>A0ACB8AJQ9_9AGAM</name>
<evidence type="ECO:0000313" key="1">
    <source>
        <dbReference type="EMBL" id="KAH7913171.1"/>
    </source>
</evidence>